<organism evidence="1">
    <name type="scientific">marine sediment metagenome</name>
    <dbReference type="NCBI Taxonomy" id="412755"/>
    <lineage>
        <taxon>unclassified sequences</taxon>
        <taxon>metagenomes</taxon>
        <taxon>ecological metagenomes</taxon>
    </lineage>
</organism>
<accession>A0A0F9UXI1</accession>
<name>A0A0F9UXI1_9ZZZZ</name>
<protein>
    <submittedName>
        <fullName evidence="1">Uncharacterized protein</fullName>
    </submittedName>
</protein>
<comment type="caution">
    <text evidence="1">The sequence shown here is derived from an EMBL/GenBank/DDBJ whole genome shotgun (WGS) entry which is preliminary data.</text>
</comment>
<dbReference type="AlphaFoldDB" id="A0A0F9UXI1"/>
<reference evidence="1" key="1">
    <citation type="journal article" date="2015" name="Nature">
        <title>Complex archaea that bridge the gap between prokaryotes and eukaryotes.</title>
        <authorList>
            <person name="Spang A."/>
            <person name="Saw J.H."/>
            <person name="Jorgensen S.L."/>
            <person name="Zaremba-Niedzwiedzka K."/>
            <person name="Martijn J."/>
            <person name="Lind A.E."/>
            <person name="van Eijk R."/>
            <person name="Schleper C."/>
            <person name="Guy L."/>
            <person name="Ettema T.J."/>
        </authorList>
    </citation>
    <scope>NUCLEOTIDE SEQUENCE</scope>
</reference>
<evidence type="ECO:0000313" key="1">
    <source>
        <dbReference type="EMBL" id="KKN65896.1"/>
    </source>
</evidence>
<dbReference type="EMBL" id="LAZR01000514">
    <property type="protein sequence ID" value="KKN65896.1"/>
    <property type="molecule type" value="Genomic_DNA"/>
</dbReference>
<gene>
    <name evidence="1" type="ORF">LCGC14_0477130</name>
</gene>
<sequence>MDDNGHKENSFVKDFDKCPGCSSTEMFFKGILDEVKARGLIDEKVTCFDFQMQQGITLPEQKIAQLPFGSEIPSFVRAWDICCGCGMIVSTHLEIGKVRKSLELPQPNRAERRRIGNMKNPLLS</sequence>
<proteinExistence type="predicted"/>